<evidence type="ECO:0000313" key="4">
    <source>
        <dbReference type="Proteomes" id="UP000218811"/>
    </source>
</evidence>
<dbReference type="STRING" id="742152.A0A2H3JHS7"/>
<proteinExistence type="predicted"/>
<protein>
    <submittedName>
        <fullName evidence="3">Uncharacterized protein</fullName>
    </submittedName>
</protein>
<keyword evidence="2" id="KW-0949">S-adenosyl-L-methionine</keyword>
<dbReference type="OMA" id="WGELWNG"/>
<dbReference type="PANTHER" id="PTHR35897">
    <property type="entry name" value="METHYLTRANSFERASE AUSD"/>
    <property type="match status" value="1"/>
</dbReference>
<name>A0A2H3JHS7_WOLCO</name>
<evidence type="ECO:0000256" key="1">
    <source>
        <dbReference type="ARBA" id="ARBA00022679"/>
    </source>
</evidence>
<dbReference type="Proteomes" id="UP000218811">
    <property type="component" value="Unassembled WGS sequence"/>
</dbReference>
<reference evidence="3 4" key="1">
    <citation type="journal article" date="2012" name="Science">
        <title>The Paleozoic origin of enzymatic lignin decomposition reconstructed from 31 fungal genomes.</title>
        <authorList>
            <person name="Floudas D."/>
            <person name="Binder M."/>
            <person name="Riley R."/>
            <person name="Barry K."/>
            <person name="Blanchette R.A."/>
            <person name="Henrissat B."/>
            <person name="Martinez A.T."/>
            <person name="Otillar R."/>
            <person name="Spatafora J.W."/>
            <person name="Yadav J.S."/>
            <person name="Aerts A."/>
            <person name="Benoit I."/>
            <person name="Boyd A."/>
            <person name="Carlson A."/>
            <person name="Copeland A."/>
            <person name="Coutinho P.M."/>
            <person name="de Vries R.P."/>
            <person name="Ferreira P."/>
            <person name="Findley K."/>
            <person name="Foster B."/>
            <person name="Gaskell J."/>
            <person name="Glotzer D."/>
            <person name="Gorecki P."/>
            <person name="Heitman J."/>
            <person name="Hesse C."/>
            <person name="Hori C."/>
            <person name="Igarashi K."/>
            <person name="Jurgens J.A."/>
            <person name="Kallen N."/>
            <person name="Kersten P."/>
            <person name="Kohler A."/>
            <person name="Kuees U."/>
            <person name="Kumar T.K.A."/>
            <person name="Kuo A."/>
            <person name="LaButti K."/>
            <person name="Larrondo L.F."/>
            <person name="Lindquist E."/>
            <person name="Ling A."/>
            <person name="Lombard V."/>
            <person name="Lucas S."/>
            <person name="Lundell T."/>
            <person name="Martin R."/>
            <person name="McLaughlin D.J."/>
            <person name="Morgenstern I."/>
            <person name="Morin E."/>
            <person name="Murat C."/>
            <person name="Nagy L.G."/>
            <person name="Nolan M."/>
            <person name="Ohm R.A."/>
            <person name="Patyshakuliyeva A."/>
            <person name="Rokas A."/>
            <person name="Ruiz-Duenas F.J."/>
            <person name="Sabat G."/>
            <person name="Salamov A."/>
            <person name="Samejima M."/>
            <person name="Schmutz J."/>
            <person name="Slot J.C."/>
            <person name="St John F."/>
            <person name="Stenlid J."/>
            <person name="Sun H."/>
            <person name="Sun S."/>
            <person name="Syed K."/>
            <person name="Tsang A."/>
            <person name="Wiebenga A."/>
            <person name="Young D."/>
            <person name="Pisabarro A."/>
            <person name="Eastwood D.C."/>
            <person name="Martin F."/>
            <person name="Cullen D."/>
            <person name="Grigoriev I.V."/>
            <person name="Hibbett D.S."/>
        </authorList>
    </citation>
    <scope>NUCLEOTIDE SEQUENCE [LARGE SCALE GENOMIC DNA]</scope>
    <source>
        <strain evidence="3 4">MD-104</strain>
    </source>
</reference>
<dbReference type="OrthoDB" id="2094832at2759"/>
<sequence length="206" mass="22522">MDETSFPRVELDERPKLDAQELAFPKSQSGITDDDALNRHVKHSSGGVQEFWQLGYRLFNSSADTFPVPFVAGDAFDETFLRAVSPYYTLPKEPAPPLSSLTNLTPLLGLVSAIHVSSFFHLFDEAHQLQLAKSLAGLLSPLPGSMIFGAHGGLPEKGLQIGEDDQSKVGSYMFCHSPESWGELWNGQVFECGTVNVEAIWKPGIG</sequence>
<keyword evidence="1" id="KW-0808">Transferase</keyword>
<keyword evidence="4" id="KW-1185">Reference proteome</keyword>
<dbReference type="AlphaFoldDB" id="A0A2H3JHS7"/>
<organism evidence="3 4">
    <name type="scientific">Wolfiporia cocos (strain MD-104)</name>
    <name type="common">Brown rot fungus</name>
    <dbReference type="NCBI Taxonomy" id="742152"/>
    <lineage>
        <taxon>Eukaryota</taxon>
        <taxon>Fungi</taxon>
        <taxon>Dikarya</taxon>
        <taxon>Basidiomycota</taxon>
        <taxon>Agaricomycotina</taxon>
        <taxon>Agaricomycetes</taxon>
        <taxon>Polyporales</taxon>
        <taxon>Phaeolaceae</taxon>
        <taxon>Wolfiporia</taxon>
    </lineage>
</organism>
<evidence type="ECO:0000256" key="2">
    <source>
        <dbReference type="ARBA" id="ARBA00022691"/>
    </source>
</evidence>
<accession>A0A2H3JHS7</accession>
<dbReference type="InterPro" id="IPR051654">
    <property type="entry name" value="Meroterpenoid_MTases"/>
</dbReference>
<dbReference type="GO" id="GO:0016740">
    <property type="term" value="F:transferase activity"/>
    <property type="evidence" value="ECO:0007669"/>
    <property type="project" value="UniProtKB-KW"/>
</dbReference>
<gene>
    <name evidence="3" type="ORF">WOLCODRAFT_151788</name>
</gene>
<dbReference type="EMBL" id="KB468113">
    <property type="protein sequence ID" value="PCH41732.1"/>
    <property type="molecule type" value="Genomic_DNA"/>
</dbReference>
<evidence type="ECO:0000313" key="3">
    <source>
        <dbReference type="EMBL" id="PCH41732.1"/>
    </source>
</evidence>
<dbReference type="PANTHER" id="PTHR35897:SF1">
    <property type="entry name" value="METHYLTRANSFERASE AUSD"/>
    <property type="match status" value="1"/>
</dbReference>